<accession>A0A1H2BL67</accession>
<feature type="transmembrane region" description="Helical" evidence="2">
    <location>
        <begin position="195"/>
        <end position="214"/>
    </location>
</feature>
<keyword evidence="4" id="KW-1185">Reference proteome</keyword>
<dbReference type="Proteomes" id="UP000198751">
    <property type="component" value="Chromosome I"/>
</dbReference>
<dbReference type="OrthoDB" id="4948015at2"/>
<feature type="region of interest" description="Disordered" evidence="1">
    <location>
        <begin position="246"/>
        <end position="283"/>
    </location>
</feature>
<feature type="transmembrane region" description="Helical" evidence="2">
    <location>
        <begin position="12"/>
        <end position="34"/>
    </location>
</feature>
<evidence type="ECO:0000313" key="4">
    <source>
        <dbReference type="Proteomes" id="UP000198751"/>
    </source>
</evidence>
<name>A0A1H2BL67_9MICC</name>
<keyword evidence="2" id="KW-0812">Transmembrane</keyword>
<gene>
    <name evidence="3" type="ORF">SAMN04489743_3781</name>
</gene>
<dbReference type="EMBL" id="LT629779">
    <property type="protein sequence ID" value="SDT58983.1"/>
    <property type="molecule type" value="Genomic_DNA"/>
</dbReference>
<sequence>MGVKDLLKNDVWAGRIFYGTLIAVLLGVFAWLAGGRILETLPFLAIGAVYAFVLYRVVSQSGRAFVVMQWTLLLNYFTLISIDVSDRLAIPASAPWFVGFLVGGIIGGHVWSGRGTGAEFRQPRKRVLKEDGTYDGGWRLALINAACAVVLLAMGTVQLLLLSPTPASVAVLAAATLAGWALFRFPPRLGVRNGLLLVIPVVFFALIFVGGASGQMGMPAAWAYGVLAGILIGGRYWSGPRLGAPRPPFVVPGHRRRRRKRRPKAKQATPRAPKNQATEPAAR</sequence>
<dbReference type="AlphaFoldDB" id="A0A1H2BL67"/>
<reference evidence="4" key="1">
    <citation type="submission" date="2016-10" db="EMBL/GenBank/DDBJ databases">
        <authorList>
            <person name="Varghese N."/>
            <person name="Submissions S."/>
        </authorList>
    </citation>
    <scope>NUCLEOTIDE SEQUENCE [LARGE SCALE GENOMIC DNA]</scope>
    <source>
        <strain evidence="4">IMMIB L-1606</strain>
    </source>
</reference>
<protein>
    <submittedName>
        <fullName evidence="3">Uncharacterized protein</fullName>
    </submittedName>
</protein>
<feature type="transmembrane region" description="Helical" evidence="2">
    <location>
        <begin position="40"/>
        <end position="58"/>
    </location>
</feature>
<feature type="compositionally biased region" description="Basic residues" evidence="1">
    <location>
        <begin position="253"/>
        <end position="265"/>
    </location>
</feature>
<feature type="transmembrane region" description="Helical" evidence="2">
    <location>
        <begin position="220"/>
        <end position="237"/>
    </location>
</feature>
<keyword evidence="2" id="KW-1133">Transmembrane helix</keyword>
<proteinExistence type="predicted"/>
<keyword evidence="2" id="KW-0472">Membrane</keyword>
<organism evidence="3 4">
    <name type="scientific">Pseudarthrobacter equi</name>
    <dbReference type="NCBI Taxonomy" id="728066"/>
    <lineage>
        <taxon>Bacteria</taxon>
        <taxon>Bacillati</taxon>
        <taxon>Actinomycetota</taxon>
        <taxon>Actinomycetes</taxon>
        <taxon>Micrococcales</taxon>
        <taxon>Micrococcaceae</taxon>
        <taxon>Pseudarthrobacter</taxon>
    </lineage>
</organism>
<feature type="transmembrane region" description="Helical" evidence="2">
    <location>
        <begin position="94"/>
        <end position="117"/>
    </location>
</feature>
<evidence type="ECO:0000313" key="3">
    <source>
        <dbReference type="EMBL" id="SDT58983.1"/>
    </source>
</evidence>
<evidence type="ECO:0000256" key="1">
    <source>
        <dbReference type="SAM" id="MobiDB-lite"/>
    </source>
</evidence>
<evidence type="ECO:0000256" key="2">
    <source>
        <dbReference type="SAM" id="Phobius"/>
    </source>
</evidence>
<feature type="transmembrane region" description="Helical" evidence="2">
    <location>
        <begin position="65"/>
        <end position="82"/>
    </location>
</feature>
<feature type="transmembrane region" description="Helical" evidence="2">
    <location>
        <begin position="138"/>
        <end position="161"/>
    </location>
</feature>
<feature type="transmembrane region" description="Helical" evidence="2">
    <location>
        <begin position="167"/>
        <end position="183"/>
    </location>
</feature>
<dbReference type="RefSeq" id="WP_091723248.1">
    <property type="nucleotide sequence ID" value="NZ_LT629779.1"/>
</dbReference>